<protein>
    <submittedName>
        <fullName evidence="1">Uncharacterized protein</fullName>
    </submittedName>
</protein>
<sequence length="234" mass="25967">MQAEFNDFLEKNRICISMELVTAVLGDHGQRPKDDYAVVTAVTELGHGKPQFYSTPEVISFCRKWRLPTNHVWLFSTRKSATSFFAAYDALCEEGTATPVCKALDEIADISVPGSKDHVMVQGEILEGLVARIVSRESSVQMEEVLRNFPIPSLDGGDSDLGPSLRDICAANRSDEKQQIKSLLENVGSSMCPDHRDWFGYSGLEAQSRNADKSVVTHFLQAHPTDYATKKLQV</sequence>
<accession>A0A453AW19</accession>
<keyword evidence="2" id="KW-1185">Reference proteome</keyword>
<reference evidence="2" key="1">
    <citation type="journal article" date="2014" name="Science">
        <title>Ancient hybridizations among the ancestral genomes of bread wheat.</title>
        <authorList>
            <consortium name="International Wheat Genome Sequencing Consortium,"/>
            <person name="Marcussen T."/>
            <person name="Sandve S.R."/>
            <person name="Heier L."/>
            <person name="Spannagl M."/>
            <person name="Pfeifer M."/>
            <person name="Jakobsen K.S."/>
            <person name="Wulff B.B."/>
            <person name="Steuernagel B."/>
            <person name="Mayer K.F."/>
            <person name="Olsen O.A."/>
        </authorList>
    </citation>
    <scope>NUCLEOTIDE SEQUENCE [LARGE SCALE GENOMIC DNA]</scope>
    <source>
        <strain evidence="2">cv. AL8/78</strain>
    </source>
</reference>
<dbReference type="GO" id="GO:0006388">
    <property type="term" value="P:tRNA splicing, via endonucleolytic cleavage and ligation"/>
    <property type="evidence" value="ECO:0007669"/>
    <property type="project" value="InterPro"/>
</dbReference>
<dbReference type="EnsemblPlants" id="AET2Gv20279200.34">
    <property type="protein sequence ID" value="AET2Gv20279200.34"/>
    <property type="gene ID" value="AET2Gv20279200"/>
</dbReference>
<dbReference type="PANTHER" id="PTHR35460">
    <property type="entry name" value="TRNA LIGASE 1"/>
    <property type="match status" value="1"/>
</dbReference>
<name>A0A453AW19_AEGTS</name>
<organism evidence="1 2">
    <name type="scientific">Aegilops tauschii subsp. strangulata</name>
    <name type="common">Goatgrass</name>
    <dbReference type="NCBI Taxonomy" id="200361"/>
    <lineage>
        <taxon>Eukaryota</taxon>
        <taxon>Viridiplantae</taxon>
        <taxon>Streptophyta</taxon>
        <taxon>Embryophyta</taxon>
        <taxon>Tracheophyta</taxon>
        <taxon>Spermatophyta</taxon>
        <taxon>Magnoliopsida</taxon>
        <taxon>Liliopsida</taxon>
        <taxon>Poales</taxon>
        <taxon>Poaceae</taxon>
        <taxon>BOP clade</taxon>
        <taxon>Pooideae</taxon>
        <taxon>Triticodae</taxon>
        <taxon>Triticeae</taxon>
        <taxon>Triticinae</taxon>
        <taxon>Aegilops</taxon>
    </lineage>
</organism>
<dbReference type="Gramene" id="AET2Gv20279200.34">
    <property type="protein sequence ID" value="AET2Gv20279200.34"/>
    <property type="gene ID" value="AET2Gv20279200"/>
</dbReference>
<reference evidence="1" key="5">
    <citation type="journal article" date="2021" name="G3 (Bethesda)">
        <title>Aegilops tauschii genome assembly Aet v5.0 features greater sequence contiguity and improved annotation.</title>
        <authorList>
            <person name="Wang L."/>
            <person name="Zhu T."/>
            <person name="Rodriguez J.C."/>
            <person name="Deal K.R."/>
            <person name="Dubcovsky J."/>
            <person name="McGuire P.E."/>
            <person name="Lux T."/>
            <person name="Spannagl M."/>
            <person name="Mayer K.F.X."/>
            <person name="Baldrich P."/>
            <person name="Meyers B.C."/>
            <person name="Huo N."/>
            <person name="Gu Y.Q."/>
            <person name="Zhou H."/>
            <person name="Devos K.M."/>
            <person name="Bennetzen J.L."/>
            <person name="Unver T."/>
            <person name="Budak H."/>
            <person name="Gulick P.J."/>
            <person name="Galiba G."/>
            <person name="Kalapos B."/>
            <person name="Nelson D.R."/>
            <person name="Li P."/>
            <person name="You F.M."/>
            <person name="Luo M.C."/>
            <person name="Dvorak J."/>
        </authorList>
    </citation>
    <scope>NUCLEOTIDE SEQUENCE [LARGE SCALE GENOMIC DNA]</scope>
    <source>
        <strain evidence="1">cv. AL8/78</strain>
    </source>
</reference>
<dbReference type="AlphaFoldDB" id="A0A453AW19"/>
<reference evidence="1" key="3">
    <citation type="journal article" date="2017" name="Nature">
        <title>Genome sequence of the progenitor of the wheat D genome Aegilops tauschii.</title>
        <authorList>
            <person name="Luo M.C."/>
            <person name="Gu Y.Q."/>
            <person name="Puiu D."/>
            <person name="Wang H."/>
            <person name="Twardziok S.O."/>
            <person name="Deal K.R."/>
            <person name="Huo N."/>
            <person name="Zhu T."/>
            <person name="Wang L."/>
            <person name="Wang Y."/>
            <person name="McGuire P.E."/>
            <person name="Liu S."/>
            <person name="Long H."/>
            <person name="Ramasamy R.K."/>
            <person name="Rodriguez J.C."/>
            <person name="Van S.L."/>
            <person name="Yuan L."/>
            <person name="Wang Z."/>
            <person name="Xia Z."/>
            <person name="Xiao L."/>
            <person name="Anderson O.D."/>
            <person name="Ouyang S."/>
            <person name="Liang Y."/>
            <person name="Zimin A.V."/>
            <person name="Pertea G."/>
            <person name="Qi P."/>
            <person name="Bennetzen J.L."/>
            <person name="Dai X."/>
            <person name="Dawson M.W."/>
            <person name="Muller H.G."/>
            <person name="Kugler K."/>
            <person name="Rivarola-Duarte L."/>
            <person name="Spannagl M."/>
            <person name="Mayer K.F.X."/>
            <person name="Lu F.H."/>
            <person name="Bevan M.W."/>
            <person name="Leroy P."/>
            <person name="Li P."/>
            <person name="You F.M."/>
            <person name="Sun Q."/>
            <person name="Liu Z."/>
            <person name="Lyons E."/>
            <person name="Wicker T."/>
            <person name="Salzberg S.L."/>
            <person name="Devos K.M."/>
            <person name="Dvorak J."/>
        </authorList>
    </citation>
    <scope>NUCLEOTIDE SEQUENCE [LARGE SCALE GENOMIC DNA]</scope>
    <source>
        <strain evidence="1">cv. AL8/78</strain>
    </source>
</reference>
<proteinExistence type="predicted"/>
<reference evidence="1" key="4">
    <citation type="submission" date="2019-03" db="UniProtKB">
        <authorList>
            <consortium name="EnsemblPlants"/>
        </authorList>
    </citation>
    <scope>IDENTIFICATION</scope>
</reference>
<dbReference type="Proteomes" id="UP000015105">
    <property type="component" value="Chromosome 2D"/>
</dbReference>
<evidence type="ECO:0000313" key="2">
    <source>
        <dbReference type="Proteomes" id="UP000015105"/>
    </source>
</evidence>
<dbReference type="GO" id="GO:0003972">
    <property type="term" value="F:RNA ligase (ATP) activity"/>
    <property type="evidence" value="ECO:0007669"/>
    <property type="project" value="InterPro"/>
</dbReference>
<dbReference type="InterPro" id="IPR038837">
    <property type="entry name" value="tRNA_ligase_1"/>
</dbReference>
<evidence type="ECO:0000313" key="1">
    <source>
        <dbReference type="EnsemblPlants" id="AET2Gv20279200.34"/>
    </source>
</evidence>
<dbReference type="PANTHER" id="PTHR35460:SF1">
    <property type="entry name" value="TRNA LIGASE 1"/>
    <property type="match status" value="1"/>
</dbReference>
<reference evidence="2" key="2">
    <citation type="journal article" date="2017" name="Nat. Plants">
        <title>The Aegilops tauschii genome reveals multiple impacts of transposons.</title>
        <authorList>
            <person name="Zhao G."/>
            <person name="Zou C."/>
            <person name="Li K."/>
            <person name="Wang K."/>
            <person name="Li T."/>
            <person name="Gao L."/>
            <person name="Zhang X."/>
            <person name="Wang H."/>
            <person name="Yang Z."/>
            <person name="Liu X."/>
            <person name="Jiang W."/>
            <person name="Mao L."/>
            <person name="Kong X."/>
            <person name="Jiao Y."/>
            <person name="Jia J."/>
        </authorList>
    </citation>
    <scope>NUCLEOTIDE SEQUENCE [LARGE SCALE GENOMIC DNA]</scope>
    <source>
        <strain evidence="2">cv. AL8/78</strain>
    </source>
</reference>